<dbReference type="PANTHER" id="PTHR38813">
    <property type="match status" value="1"/>
</dbReference>
<comment type="caution">
    <text evidence="2">The sequence shown here is derived from an EMBL/GenBank/DDBJ whole genome shotgun (WGS) entry which is preliminary data.</text>
</comment>
<dbReference type="EMBL" id="BDQK01000007">
    <property type="protein sequence ID" value="GBF80400.1"/>
    <property type="molecule type" value="Genomic_DNA"/>
</dbReference>
<dbReference type="Gene3D" id="3.30.2310.20">
    <property type="entry name" value="RelE-like"/>
    <property type="match status" value="1"/>
</dbReference>
<dbReference type="InterPro" id="IPR035093">
    <property type="entry name" value="RelE/ParE_toxin_dom_sf"/>
</dbReference>
<gene>
    <name evidence="2" type="ORF">AsFPU1_1801</name>
</gene>
<evidence type="ECO:0000256" key="1">
    <source>
        <dbReference type="ARBA" id="ARBA00022649"/>
    </source>
</evidence>
<sequence length="85" mass="9987">MYDIEFSKTAIKRLRNLPINWSQRIAEKLQEIASNPYGKHNNVKKLIGRPGYRLRVGDWRIIYEIDGEKLKILVLEIGTRGKIYS</sequence>
<dbReference type="OrthoDB" id="9805098at2"/>
<protein>
    <submittedName>
        <fullName evidence="2">Plasmid stabilization protein</fullName>
    </submittedName>
</protein>
<dbReference type="PANTHER" id="PTHR38813:SF1">
    <property type="entry name" value="TOXIN RELE1-RELATED"/>
    <property type="match status" value="1"/>
</dbReference>
<reference evidence="3" key="1">
    <citation type="submission" date="2017-05" db="EMBL/GenBank/DDBJ databases">
        <title>Physiological properties and genetic analysis related to exopolysaccharide production of fresh-water unicellular cyanobacterium Aphanothece sacrum, Suizenji Nori, that has been cultured as a food source in Japan.</title>
        <authorList>
            <person name="Kanesaki Y."/>
            <person name="Yoshikawa S."/>
            <person name="Ohki K."/>
        </authorList>
    </citation>
    <scope>NUCLEOTIDE SEQUENCE [LARGE SCALE GENOMIC DNA]</scope>
    <source>
        <strain evidence="3">FPU1</strain>
    </source>
</reference>
<dbReference type="Proteomes" id="UP000287247">
    <property type="component" value="Unassembled WGS sequence"/>
</dbReference>
<organism evidence="2 3">
    <name type="scientific">Aphanothece sacrum FPU1</name>
    <dbReference type="NCBI Taxonomy" id="1920663"/>
    <lineage>
        <taxon>Bacteria</taxon>
        <taxon>Bacillati</taxon>
        <taxon>Cyanobacteriota</taxon>
        <taxon>Cyanophyceae</taxon>
        <taxon>Oscillatoriophycideae</taxon>
        <taxon>Chroococcales</taxon>
        <taxon>Aphanothecaceae</taxon>
        <taxon>Aphanothece</taxon>
    </lineage>
</organism>
<proteinExistence type="predicted"/>
<dbReference type="RefSeq" id="WP_124974085.1">
    <property type="nucleotide sequence ID" value="NZ_BDQK01000007.1"/>
</dbReference>
<keyword evidence="1" id="KW-1277">Toxin-antitoxin system</keyword>
<evidence type="ECO:0000313" key="3">
    <source>
        <dbReference type="Proteomes" id="UP000287247"/>
    </source>
</evidence>
<accession>A0A401IGS7</accession>
<dbReference type="SUPFAM" id="SSF143011">
    <property type="entry name" value="RelE-like"/>
    <property type="match status" value="1"/>
</dbReference>
<dbReference type="InterPro" id="IPR052747">
    <property type="entry name" value="TA_system_RelE_toxin"/>
</dbReference>
<name>A0A401IGS7_APHSA</name>
<dbReference type="AlphaFoldDB" id="A0A401IGS7"/>
<evidence type="ECO:0000313" key="2">
    <source>
        <dbReference type="EMBL" id="GBF80400.1"/>
    </source>
</evidence>
<dbReference type="Pfam" id="PF05016">
    <property type="entry name" value="ParE_toxin"/>
    <property type="match status" value="1"/>
</dbReference>
<dbReference type="InterPro" id="IPR007712">
    <property type="entry name" value="RelE/ParE_toxin"/>
</dbReference>
<keyword evidence="3" id="KW-1185">Reference proteome</keyword>